<dbReference type="PANTHER" id="PTHR42673">
    <property type="entry name" value="MALEYLACETOACETATE ISOMERASE"/>
    <property type="match status" value="1"/>
</dbReference>
<dbReference type="Gene3D" id="1.20.1050.10">
    <property type="match status" value="1"/>
</dbReference>
<comment type="caution">
    <text evidence="2">The sequence shown here is derived from an EMBL/GenBank/DDBJ whole genome shotgun (WGS) entry which is preliminary data.</text>
</comment>
<evidence type="ECO:0000313" key="3">
    <source>
        <dbReference type="Proteomes" id="UP001597299"/>
    </source>
</evidence>
<dbReference type="SUPFAM" id="SSF52833">
    <property type="entry name" value="Thioredoxin-like"/>
    <property type="match status" value="1"/>
</dbReference>
<reference evidence="3" key="1">
    <citation type="journal article" date="2019" name="Int. J. Syst. Evol. Microbiol.">
        <title>The Global Catalogue of Microorganisms (GCM) 10K type strain sequencing project: providing services to taxonomists for standard genome sequencing and annotation.</title>
        <authorList>
            <consortium name="The Broad Institute Genomics Platform"/>
            <consortium name="The Broad Institute Genome Sequencing Center for Infectious Disease"/>
            <person name="Wu L."/>
            <person name="Ma J."/>
        </authorList>
    </citation>
    <scope>NUCLEOTIDE SEQUENCE [LARGE SCALE GENOMIC DNA]</scope>
    <source>
        <strain evidence="3">CCM 7435</strain>
    </source>
</reference>
<dbReference type="PANTHER" id="PTHR42673:SF4">
    <property type="entry name" value="MALEYLACETOACETATE ISOMERASE"/>
    <property type="match status" value="1"/>
</dbReference>
<dbReference type="Gene3D" id="3.40.30.10">
    <property type="entry name" value="Glutaredoxin"/>
    <property type="match status" value="1"/>
</dbReference>
<dbReference type="InterPro" id="IPR036282">
    <property type="entry name" value="Glutathione-S-Trfase_C_sf"/>
</dbReference>
<dbReference type="Proteomes" id="UP001597299">
    <property type="component" value="Unassembled WGS sequence"/>
</dbReference>
<dbReference type="Pfam" id="PF13409">
    <property type="entry name" value="GST_N_2"/>
    <property type="match status" value="1"/>
</dbReference>
<dbReference type="PROSITE" id="PS50404">
    <property type="entry name" value="GST_NTER"/>
    <property type="match status" value="1"/>
</dbReference>
<dbReference type="InterPro" id="IPR036249">
    <property type="entry name" value="Thioredoxin-like_sf"/>
</dbReference>
<dbReference type="CDD" id="cd03205">
    <property type="entry name" value="GST_C_6"/>
    <property type="match status" value="1"/>
</dbReference>
<protein>
    <submittedName>
        <fullName evidence="2">Glutathione S-transferase family protein</fullName>
    </submittedName>
</protein>
<organism evidence="2 3">
    <name type="scientific">Ancylobacter oerskovii</name>
    <dbReference type="NCBI Taxonomy" id="459519"/>
    <lineage>
        <taxon>Bacteria</taxon>
        <taxon>Pseudomonadati</taxon>
        <taxon>Pseudomonadota</taxon>
        <taxon>Alphaproteobacteria</taxon>
        <taxon>Hyphomicrobiales</taxon>
        <taxon>Xanthobacteraceae</taxon>
        <taxon>Ancylobacter</taxon>
    </lineage>
</organism>
<gene>
    <name evidence="2" type="ORF">ACFSNC_23225</name>
</gene>
<dbReference type="SUPFAM" id="SSF47616">
    <property type="entry name" value="GST C-terminal domain-like"/>
    <property type="match status" value="1"/>
</dbReference>
<accession>A0ABW4Z4L0</accession>
<dbReference type="EMBL" id="JBHUHD010000001">
    <property type="protein sequence ID" value="MFD2143331.1"/>
    <property type="molecule type" value="Genomic_DNA"/>
</dbReference>
<evidence type="ECO:0000313" key="2">
    <source>
        <dbReference type="EMBL" id="MFD2143331.1"/>
    </source>
</evidence>
<dbReference type="RefSeq" id="WP_213355596.1">
    <property type="nucleotide sequence ID" value="NZ_JAHBGB010000044.1"/>
</dbReference>
<name>A0ABW4Z4L0_9HYPH</name>
<dbReference type="InterPro" id="IPR004045">
    <property type="entry name" value="Glutathione_S-Trfase_N"/>
</dbReference>
<dbReference type="Pfam" id="PF13410">
    <property type="entry name" value="GST_C_2"/>
    <property type="match status" value="1"/>
</dbReference>
<evidence type="ECO:0000259" key="1">
    <source>
        <dbReference type="PROSITE" id="PS50404"/>
    </source>
</evidence>
<sequence length="199" mass="21170">MILRSSKPSPFGRKVKIGAVLCGIHLDIEWADTTDPTDSVRQQNPLGKIPVLLSDGAPVYDSPVILEYLDMQAGGGIILPAAGPARIAALIGQALADGLMDAALLQVYEVRYRPEAQRTPAWVDNQAGKVARALKSLEANPPAKGATATGIDVAEIATACALGYLDLRFDGSWRADHPALVDWLDAFAERVPAFEATRA</sequence>
<proteinExistence type="predicted"/>
<keyword evidence="3" id="KW-1185">Reference proteome</keyword>
<feature type="domain" description="GST N-terminal" evidence="1">
    <location>
        <begin position="1"/>
        <end position="77"/>
    </location>
</feature>